<reference evidence="1" key="2">
    <citation type="submission" date="2025-09" db="UniProtKB">
        <authorList>
            <consortium name="Ensembl"/>
        </authorList>
    </citation>
    <scope>IDENTIFICATION</scope>
</reference>
<reference evidence="1" key="1">
    <citation type="submission" date="2025-08" db="UniProtKB">
        <authorList>
            <consortium name="Ensembl"/>
        </authorList>
    </citation>
    <scope>IDENTIFICATION</scope>
</reference>
<dbReference type="AlphaFoldDB" id="A0A8C5H308"/>
<dbReference type="Ensembl" id="ENSGWIT00000041679.1">
    <property type="protein sequence ID" value="ENSGWIP00000038279.1"/>
    <property type="gene ID" value="ENSGWIG00000019599.1"/>
</dbReference>
<name>A0A8C5H308_GOUWI</name>
<evidence type="ECO:0000313" key="2">
    <source>
        <dbReference type="Proteomes" id="UP000694680"/>
    </source>
</evidence>
<keyword evidence="2" id="KW-1185">Reference proteome</keyword>
<sequence>MTSIISFLKQNPQTRYIGPKTQQTINKLRKNNEIIIKPADKGGQIVIQDRFNYLLEAKRQLQNRKYYIPLQKSLQPATAEKIKDIVNTLYINKYITAKQKYYLYGPDPPRPRCFYLLPKIHKDPDSWTVPHKVPMGRPIVSDCGSESYRIADSILIF</sequence>
<organism evidence="1 2">
    <name type="scientific">Gouania willdenowi</name>
    <name type="common">Blunt-snouted clingfish</name>
    <name type="synonym">Lepadogaster willdenowi</name>
    <dbReference type="NCBI Taxonomy" id="441366"/>
    <lineage>
        <taxon>Eukaryota</taxon>
        <taxon>Metazoa</taxon>
        <taxon>Chordata</taxon>
        <taxon>Craniata</taxon>
        <taxon>Vertebrata</taxon>
        <taxon>Euteleostomi</taxon>
        <taxon>Actinopterygii</taxon>
        <taxon>Neopterygii</taxon>
        <taxon>Teleostei</taxon>
        <taxon>Neoteleostei</taxon>
        <taxon>Acanthomorphata</taxon>
        <taxon>Ovalentaria</taxon>
        <taxon>Blenniimorphae</taxon>
        <taxon>Blenniiformes</taxon>
        <taxon>Gobiesocoidei</taxon>
        <taxon>Gobiesocidae</taxon>
        <taxon>Gobiesocinae</taxon>
        <taxon>Gouania</taxon>
    </lineage>
</organism>
<protein>
    <submittedName>
        <fullName evidence="1">Uncharacterized protein</fullName>
    </submittedName>
</protein>
<dbReference type="Proteomes" id="UP000694680">
    <property type="component" value="Unassembled WGS sequence"/>
</dbReference>
<accession>A0A8C5H308</accession>
<evidence type="ECO:0000313" key="1">
    <source>
        <dbReference type="Ensembl" id="ENSGWIP00000038279.1"/>
    </source>
</evidence>
<proteinExistence type="predicted"/>